<keyword evidence="5" id="KW-1185">Reference proteome</keyword>
<evidence type="ECO:0000313" key="5">
    <source>
        <dbReference type="Proteomes" id="UP000593564"/>
    </source>
</evidence>
<dbReference type="Gene3D" id="4.10.60.10">
    <property type="entry name" value="Zinc finger, CCHC-type"/>
    <property type="match status" value="2"/>
</dbReference>
<protein>
    <recommendedName>
        <fullName evidence="3">CCHC-type domain-containing protein</fullName>
    </recommendedName>
</protein>
<feature type="domain" description="CCHC-type" evidence="3">
    <location>
        <begin position="221"/>
        <end position="236"/>
    </location>
</feature>
<keyword evidence="1" id="KW-0862">Zinc</keyword>
<feature type="domain" description="CCHC-type" evidence="3">
    <location>
        <begin position="202"/>
        <end position="215"/>
    </location>
</feature>
<feature type="domain" description="CCHC-type" evidence="3">
    <location>
        <begin position="169"/>
        <end position="184"/>
    </location>
</feature>
<evidence type="ECO:0000256" key="2">
    <source>
        <dbReference type="SAM" id="MobiDB-lite"/>
    </source>
</evidence>
<organism evidence="4 5">
    <name type="scientific">Camellia sinensis</name>
    <name type="common">Tea plant</name>
    <name type="synonym">Thea sinensis</name>
    <dbReference type="NCBI Taxonomy" id="4442"/>
    <lineage>
        <taxon>Eukaryota</taxon>
        <taxon>Viridiplantae</taxon>
        <taxon>Streptophyta</taxon>
        <taxon>Embryophyta</taxon>
        <taxon>Tracheophyta</taxon>
        <taxon>Spermatophyta</taxon>
        <taxon>Magnoliopsida</taxon>
        <taxon>eudicotyledons</taxon>
        <taxon>Gunneridae</taxon>
        <taxon>Pentapetalae</taxon>
        <taxon>asterids</taxon>
        <taxon>Ericales</taxon>
        <taxon>Theaceae</taxon>
        <taxon>Camellia</taxon>
    </lineage>
</organism>
<dbReference type="PANTHER" id="PTHR47103:SF5">
    <property type="entry name" value="DNA-BINDING PROTEIN HEXBP-LIKE"/>
    <property type="match status" value="1"/>
</dbReference>
<feature type="compositionally biased region" description="Basic and acidic residues" evidence="2">
    <location>
        <begin position="16"/>
        <end position="27"/>
    </location>
</feature>
<comment type="caution">
    <text evidence="4">The sequence shown here is derived from an EMBL/GenBank/DDBJ whole genome shotgun (WGS) entry which is preliminary data.</text>
</comment>
<sequence length="247" mass="27319">MTPDRSRSPPRAKRFRSNERASYRDAPYPRDRRTYRQDYLCNKCKRPGHFARDCPNVTVCNNCGLPGTLSLFLVTLLLSAHQQPCVGTVRSQVTSQVNATMIQSAICAVKWVTWLVIALIQVCLLTMQDSATIVTRQATLPPIAPTRRLATTVVKPVTLPVTAQTDPVCNICNISGHVARQCPKSSLPPPEMVGGPFRDIICRNCGHPGHISRDCVSIVICNNCGGRGHQAHECPSVPMFDRGLRRY</sequence>
<dbReference type="SMART" id="SM00343">
    <property type="entry name" value="ZnF_C2HC"/>
    <property type="match status" value="4"/>
</dbReference>
<evidence type="ECO:0000259" key="3">
    <source>
        <dbReference type="PROSITE" id="PS50158"/>
    </source>
</evidence>
<dbReference type="SUPFAM" id="SSF57756">
    <property type="entry name" value="Retrovirus zinc finger-like domains"/>
    <property type="match status" value="3"/>
</dbReference>
<reference evidence="5" key="1">
    <citation type="journal article" date="2020" name="Nat. Commun.">
        <title>Genome assembly of wild tea tree DASZ reveals pedigree and selection history of tea varieties.</title>
        <authorList>
            <person name="Zhang W."/>
            <person name="Zhang Y."/>
            <person name="Qiu H."/>
            <person name="Guo Y."/>
            <person name="Wan H."/>
            <person name="Zhang X."/>
            <person name="Scossa F."/>
            <person name="Alseekh S."/>
            <person name="Zhang Q."/>
            <person name="Wang P."/>
            <person name="Xu L."/>
            <person name="Schmidt M.H."/>
            <person name="Jia X."/>
            <person name="Li D."/>
            <person name="Zhu A."/>
            <person name="Guo F."/>
            <person name="Chen W."/>
            <person name="Ni D."/>
            <person name="Usadel B."/>
            <person name="Fernie A.R."/>
            <person name="Wen W."/>
        </authorList>
    </citation>
    <scope>NUCLEOTIDE SEQUENCE [LARGE SCALE GENOMIC DNA]</scope>
    <source>
        <strain evidence="5">cv. G240</strain>
    </source>
</reference>
<proteinExistence type="predicted"/>
<dbReference type="PROSITE" id="PS50158">
    <property type="entry name" value="ZF_CCHC"/>
    <property type="match status" value="4"/>
</dbReference>
<dbReference type="EMBL" id="JACBKZ010000001">
    <property type="protein sequence ID" value="KAF5959446.1"/>
    <property type="molecule type" value="Genomic_DNA"/>
</dbReference>
<keyword evidence="1" id="KW-0479">Metal-binding</keyword>
<gene>
    <name evidence="4" type="ORF">HYC85_000655</name>
</gene>
<dbReference type="InterPro" id="IPR036875">
    <property type="entry name" value="Znf_CCHC_sf"/>
</dbReference>
<feature type="region of interest" description="Disordered" evidence="2">
    <location>
        <begin position="1"/>
        <end position="27"/>
    </location>
</feature>
<dbReference type="Pfam" id="PF00098">
    <property type="entry name" value="zf-CCHC"/>
    <property type="match status" value="4"/>
</dbReference>
<dbReference type="InterPro" id="IPR001878">
    <property type="entry name" value="Znf_CCHC"/>
</dbReference>
<dbReference type="PANTHER" id="PTHR47103">
    <property type="entry name" value="DNA-BINDING PROTEIN"/>
    <property type="match status" value="1"/>
</dbReference>
<name>A0A7J7I4M7_CAMSI</name>
<dbReference type="AlphaFoldDB" id="A0A7J7I4M7"/>
<accession>A0A7J7I4M7</accession>
<evidence type="ECO:0000313" key="4">
    <source>
        <dbReference type="EMBL" id="KAF5959446.1"/>
    </source>
</evidence>
<keyword evidence="1" id="KW-0863">Zinc-finger</keyword>
<dbReference type="GO" id="GO:0008270">
    <property type="term" value="F:zinc ion binding"/>
    <property type="evidence" value="ECO:0007669"/>
    <property type="project" value="UniProtKB-KW"/>
</dbReference>
<reference evidence="4 5" key="2">
    <citation type="submission" date="2020-07" db="EMBL/GenBank/DDBJ databases">
        <title>Genome assembly of wild tea tree DASZ reveals pedigree and selection history of tea varieties.</title>
        <authorList>
            <person name="Zhang W."/>
        </authorList>
    </citation>
    <scope>NUCLEOTIDE SEQUENCE [LARGE SCALE GENOMIC DNA]</scope>
    <source>
        <strain evidence="5">cv. G240</strain>
        <tissue evidence="4">Leaf</tissue>
    </source>
</reference>
<evidence type="ECO:0000256" key="1">
    <source>
        <dbReference type="PROSITE-ProRule" id="PRU00047"/>
    </source>
</evidence>
<feature type="domain" description="CCHC-type" evidence="3">
    <location>
        <begin position="41"/>
        <end position="56"/>
    </location>
</feature>
<dbReference type="GO" id="GO:0003676">
    <property type="term" value="F:nucleic acid binding"/>
    <property type="evidence" value="ECO:0007669"/>
    <property type="project" value="InterPro"/>
</dbReference>
<dbReference type="Proteomes" id="UP000593564">
    <property type="component" value="Unassembled WGS sequence"/>
</dbReference>